<keyword evidence="3" id="KW-1185">Reference proteome</keyword>
<feature type="region of interest" description="Disordered" evidence="1">
    <location>
        <begin position="1"/>
        <end position="34"/>
    </location>
</feature>
<proteinExistence type="predicted"/>
<accession>A0AAD6JNP4</accession>
<comment type="caution">
    <text evidence="2">The sequence shown here is derived from an EMBL/GenBank/DDBJ whole genome shotgun (WGS) entry which is preliminary data.</text>
</comment>
<feature type="compositionally biased region" description="Basic and acidic residues" evidence="1">
    <location>
        <begin position="23"/>
        <end position="34"/>
    </location>
</feature>
<protein>
    <submittedName>
        <fullName evidence="2">Uncharacterized protein</fullName>
    </submittedName>
</protein>
<gene>
    <name evidence="2" type="ORF">OIU84_011687</name>
</gene>
<dbReference type="Proteomes" id="UP001162972">
    <property type="component" value="Chromosome 6"/>
</dbReference>
<evidence type="ECO:0000313" key="3">
    <source>
        <dbReference type="Proteomes" id="UP001162972"/>
    </source>
</evidence>
<evidence type="ECO:0000256" key="1">
    <source>
        <dbReference type="SAM" id="MobiDB-lite"/>
    </source>
</evidence>
<name>A0AAD6JNP4_9ROSI</name>
<sequence>MKKGTHASPSTGPRDKTSKKRMKVEPRAARRVRSEPMTVLAREPKMGLGVCPAKDTFDSDDAVEIIEKEGEEARNAGDVRNNEAEARTFSELDANLRPFAAAGDGKARVDGGSCSVVLPPCAVPVMGTDLIEGSASDPLPSDSEGDNDYPADYWLETFPKMLQGIPGNSLQEEKIQMIPNRLYFDYLL</sequence>
<reference evidence="2 3" key="1">
    <citation type="journal article" date="2023" name="Int. J. Mol. Sci.">
        <title>De Novo Assembly and Annotation of 11 Diverse Shrub Willow (Salix) Genomes Reveals Novel Gene Organization in Sex-Linked Regions.</title>
        <authorList>
            <person name="Hyden B."/>
            <person name="Feng K."/>
            <person name="Yates T.B."/>
            <person name="Jawdy S."/>
            <person name="Cereghino C."/>
            <person name="Smart L.B."/>
            <person name="Muchero W."/>
        </authorList>
    </citation>
    <scope>NUCLEOTIDE SEQUENCE [LARGE SCALE GENOMIC DNA]</scope>
    <source>
        <tissue evidence="2">Shoot tip</tissue>
    </source>
</reference>
<evidence type="ECO:0000313" key="2">
    <source>
        <dbReference type="EMBL" id="KAJ6408422.1"/>
    </source>
</evidence>
<organism evidence="2 3">
    <name type="scientific">Salix udensis</name>
    <dbReference type="NCBI Taxonomy" id="889485"/>
    <lineage>
        <taxon>Eukaryota</taxon>
        <taxon>Viridiplantae</taxon>
        <taxon>Streptophyta</taxon>
        <taxon>Embryophyta</taxon>
        <taxon>Tracheophyta</taxon>
        <taxon>Spermatophyta</taxon>
        <taxon>Magnoliopsida</taxon>
        <taxon>eudicotyledons</taxon>
        <taxon>Gunneridae</taxon>
        <taxon>Pentapetalae</taxon>
        <taxon>rosids</taxon>
        <taxon>fabids</taxon>
        <taxon>Malpighiales</taxon>
        <taxon>Salicaceae</taxon>
        <taxon>Saliceae</taxon>
        <taxon>Salix</taxon>
    </lineage>
</organism>
<dbReference type="EMBL" id="JAPFFJ010000016">
    <property type="protein sequence ID" value="KAJ6408422.1"/>
    <property type="molecule type" value="Genomic_DNA"/>
</dbReference>
<dbReference type="AlphaFoldDB" id="A0AAD6JNP4"/>